<dbReference type="Proteomes" id="UP000000383">
    <property type="component" value="Chromosome"/>
</dbReference>
<name>D7DPB0_METV0</name>
<dbReference type="RefSeq" id="WP_013147470.1">
    <property type="nucleotide sequence ID" value="NC_014207.1"/>
</dbReference>
<dbReference type="OrthoDB" id="9795923at2"/>
<evidence type="ECO:0000313" key="3">
    <source>
        <dbReference type="Proteomes" id="UP000000383"/>
    </source>
</evidence>
<dbReference type="InterPro" id="IPR000944">
    <property type="entry name" value="Tscrpt_reg_Rrf2"/>
</dbReference>
<reference evidence="3" key="1">
    <citation type="submission" date="2010-05" db="EMBL/GenBank/DDBJ databases">
        <title>Complete sequence of Methylotenera sp. 301.</title>
        <authorList>
            <person name="Lucas S."/>
            <person name="Copeland A."/>
            <person name="Lapidus A."/>
            <person name="Cheng J.-F."/>
            <person name="Bruce D."/>
            <person name="Goodwin L."/>
            <person name="Pitluck S."/>
            <person name="Clum A."/>
            <person name="Land M."/>
            <person name="Hauser L."/>
            <person name="Kyrpides N."/>
            <person name="Ivanova N."/>
            <person name="Chistoservova L."/>
            <person name="Kalyuzhnaya M."/>
            <person name="Woyke T."/>
        </authorList>
    </citation>
    <scope>NUCLEOTIDE SEQUENCE [LARGE SCALE GENOMIC DNA]</scope>
    <source>
        <strain evidence="3">301</strain>
    </source>
</reference>
<dbReference type="InterPro" id="IPR036390">
    <property type="entry name" value="WH_DNA-bd_sf"/>
</dbReference>
<organism evidence="2 3">
    <name type="scientific">Methylotenera versatilis (strain 301)</name>
    <dbReference type="NCBI Taxonomy" id="666681"/>
    <lineage>
        <taxon>Bacteria</taxon>
        <taxon>Pseudomonadati</taxon>
        <taxon>Pseudomonadota</taxon>
        <taxon>Betaproteobacteria</taxon>
        <taxon>Nitrosomonadales</taxon>
        <taxon>Methylophilaceae</taxon>
        <taxon>Methylotenera</taxon>
    </lineage>
</organism>
<keyword evidence="1" id="KW-0238">DNA-binding</keyword>
<dbReference type="PROSITE" id="PS51197">
    <property type="entry name" value="HTH_RRF2_2"/>
    <property type="match status" value="1"/>
</dbReference>
<evidence type="ECO:0000313" key="2">
    <source>
        <dbReference type="EMBL" id="ADI29154.1"/>
    </source>
</evidence>
<dbReference type="GO" id="GO:0003677">
    <property type="term" value="F:DNA binding"/>
    <property type="evidence" value="ECO:0007669"/>
    <property type="project" value="UniProtKB-KW"/>
</dbReference>
<dbReference type="EMBL" id="CP002056">
    <property type="protein sequence ID" value="ADI29154.1"/>
    <property type="molecule type" value="Genomic_DNA"/>
</dbReference>
<reference evidence="2 3" key="2">
    <citation type="journal article" date="2011" name="J. Bacteriol.">
        <title>Genomes of three methylotrophs from a single niche uncover genetic and metabolic divergence of Methylophilaceae.</title>
        <authorList>
            <person name="Lapidus A."/>
            <person name="Clum A."/>
            <person name="Labutti K."/>
            <person name="Kaluzhnaya M.G."/>
            <person name="Lim S."/>
            <person name="Beck D.A."/>
            <person name="Glavina Del Rio T."/>
            <person name="Nolan M."/>
            <person name="Mavromatis K."/>
            <person name="Huntemann M."/>
            <person name="Lucas S."/>
            <person name="Lidstrom M.E."/>
            <person name="Ivanova N."/>
            <person name="Chistoserdova L."/>
        </authorList>
    </citation>
    <scope>NUCLEOTIDE SEQUENCE [LARGE SCALE GENOMIC DNA]</scope>
    <source>
        <strain evidence="2 3">301</strain>
    </source>
</reference>
<accession>D7DPB0</accession>
<dbReference type="AlphaFoldDB" id="D7DPB0"/>
<dbReference type="PANTHER" id="PTHR33221">
    <property type="entry name" value="WINGED HELIX-TURN-HELIX TRANSCRIPTIONAL REGULATOR, RRF2 FAMILY"/>
    <property type="match status" value="1"/>
</dbReference>
<proteinExistence type="predicted"/>
<dbReference type="KEGG" id="meh:M301_0770"/>
<dbReference type="NCBIfam" id="TIGR00738">
    <property type="entry name" value="rrf2_super"/>
    <property type="match status" value="1"/>
</dbReference>
<dbReference type="GO" id="GO:0003700">
    <property type="term" value="F:DNA-binding transcription factor activity"/>
    <property type="evidence" value="ECO:0007669"/>
    <property type="project" value="TreeGrafter"/>
</dbReference>
<dbReference type="eggNOG" id="COG1959">
    <property type="taxonomic scope" value="Bacteria"/>
</dbReference>
<dbReference type="GO" id="GO:0005829">
    <property type="term" value="C:cytosol"/>
    <property type="evidence" value="ECO:0007669"/>
    <property type="project" value="TreeGrafter"/>
</dbReference>
<keyword evidence="3" id="KW-1185">Reference proteome</keyword>
<dbReference type="HOGENOM" id="CLU_107144_2_0_4"/>
<dbReference type="PANTHER" id="PTHR33221:SF4">
    <property type="entry name" value="HTH-TYPE TRANSCRIPTIONAL REPRESSOR NSRR"/>
    <property type="match status" value="1"/>
</dbReference>
<sequence>MQLTKFTDLSLRVLMYLTQEERLMPVTINEIAEQFTVPRNHLIKVVTRLNKLGWVSATRGRNGGLRLGVQANQLKLGNVLQELENASALIDCAKPPCALKGNCHLKEILDIGLKAFYEHMNTFSLADVVNHKTQSAVISMHQRYQVLLKDKAA</sequence>
<evidence type="ECO:0000256" key="1">
    <source>
        <dbReference type="ARBA" id="ARBA00023125"/>
    </source>
</evidence>
<dbReference type="SUPFAM" id="SSF46785">
    <property type="entry name" value="Winged helix' DNA-binding domain"/>
    <property type="match status" value="1"/>
</dbReference>
<dbReference type="STRING" id="666681.M301_0770"/>
<dbReference type="Gene3D" id="1.10.10.10">
    <property type="entry name" value="Winged helix-like DNA-binding domain superfamily/Winged helix DNA-binding domain"/>
    <property type="match status" value="1"/>
</dbReference>
<dbReference type="Pfam" id="PF02082">
    <property type="entry name" value="Rrf2"/>
    <property type="match status" value="1"/>
</dbReference>
<gene>
    <name evidence="2" type="ordered locus">M301_0770</name>
</gene>
<dbReference type="InterPro" id="IPR036388">
    <property type="entry name" value="WH-like_DNA-bd_sf"/>
</dbReference>
<protein>
    <submittedName>
        <fullName evidence="2">Transcriptional regulator, BadM/Rrf2 family</fullName>
    </submittedName>
</protein>